<evidence type="ECO:0000256" key="10">
    <source>
        <dbReference type="SAM" id="Phobius"/>
    </source>
</evidence>
<keyword evidence="5 10" id="KW-0812">Transmembrane</keyword>
<dbReference type="GO" id="GO:0005886">
    <property type="term" value="C:plasma membrane"/>
    <property type="evidence" value="ECO:0007669"/>
    <property type="project" value="UniProtKB-SubCell"/>
</dbReference>
<dbReference type="PIRSF" id="PIRSF006603">
    <property type="entry name" value="DinF"/>
    <property type="match status" value="1"/>
</dbReference>
<keyword evidence="2" id="KW-0813">Transport</keyword>
<dbReference type="RefSeq" id="WP_245858096.1">
    <property type="nucleotide sequence ID" value="NZ_OBMI01000001.1"/>
</dbReference>
<evidence type="ECO:0000256" key="6">
    <source>
        <dbReference type="ARBA" id="ARBA00022989"/>
    </source>
</evidence>
<dbReference type="AlphaFoldDB" id="A0A285QB80"/>
<evidence type="ECO:0000256" key="5">
    <source>
        <dbReference type="ARBA" id="ARBA00022692"/>
    </source>
</evidence>
<protein>
    <recommendedName>
        <fullName evidence="9">Multidrug-efflux transporter</fullName>
    </recommendedName>
</protein>
<dbReference type="Proteomes" id="UP000219494">
    <property type="component" value="Unassembled WGS sequence"/>
</dbReference>
<feature type="transmembrane region" description="Helical" evidence="10">
    <location>
        <begin position="143"/>
        <end position="161"/>
    </location>
</feature>
<sequence length="470" mass="49038">MTAVAAPSLSPLRSQTWRDELPALLRLAVPLVGANLLQMAISAVDVIFVARLGAPDLAAATLGAFLFNLLSYALIGLSGAAAPLIAAELGQRAHAVREVRRSFRMALWVGVIGSIVPMLLLWHGELLLGALGQEVEVARRAGAFLRVLTVAVPLAVAAGVMRTAAAALGRPGWTFTITALALALNLVGNWVFVFGRLGVPALGLLGSALANLLCFAAMAAAYAAVLLGDRRLRRYHLFGRWWRFDAERARTILRLGLPIMLMWMLEGGLFSGAALLMGLIGVTEVAAHGIALNIAAFTFQLPFGIAQASTVRVGLAFGARNPRGIALAGNVALAAGIAVMAVTAAVIWAIPDALVGLYIDRARAADLAVARTATAFLAIAAVFQLVDGAQAVAAGVLRGLQDTRVPMLVALFGYWVIGFGASVVLGFYTPLGGEGVWWGLAIGLLAVSLMLGARWRARVRLGLVPAAVSG</sequence>
<dbReference type="InterPro" id="IPR048279">
    <property type="entry name" value="MdtK-like"/>
</dbReference>
<feature type="transmembrane region" description="Helical" evidence="10">
    <location>
        <begin position="435"/>
        <end position="453"/>
    </location>
</feature>
<dbReference type="PANTHER" id="PTHR43298:SF2">
    <property type="entry name" value="FMN_FAD EXPORTER YEEO-RELATED"/>
    <property type="match status" value="1"/>
</dbReference>
<feature type="transmembrane region" description="Helical" evidence="10">
    <location>
        <begin position="286"/>
        <end position="306"/>
    </location>
</feature>
<evidence type="ECO:0000256" key="9">
    <source>
        <dbReference type="ARBA" id="ARBA00031636"/>
    </source>
</evidence>
<feature type="transmembrane region" description="Helical" evidence="10">
    <location>
        <begin position="62"/>
        <end position="85"/>
    </location>
</feature>
<evidence type="ECO:0000256" key="1">
    <source>
        <dbReference type="ARBA" id="ARBA00004429"/>
    </source>
</evidence>
<evidence type="ECO:0000313" key="11">
    <source>
        <dbReference type="EMBL" id="SOB78734.1"/>
    </source>
</evidence>
<keyword evidence="12" id="KW-1185">Reference proteome</keyword>
<feature type="transmembrane region" description="Helical" evidence="10">
    <location>
        <begin position="407"/>
        <end position="429"/>
    </location>
</feature>
<dbReference type="GO" id="GO:0015297">
    <property type="term" value="F:antiporter activity"/>
    <property type="evidence" value="ECO:0007669"/>
    <property type="project" value="UniProtKB-KW"/>
</dbReference>
<evidence type="ECO:0000256" key="2">
    <source>
        <dbReference type="ARBA" id="ARBA00022448"/>
    </source>
</evidence>
<feature type="transmembrane region" description="Helical" evidence="10">
    <location>
        <begin position="368"/>
        <end position="386"/>
    </location>
</feature>
<keyword evidence="3" id="KW-0050">Antiport</keyword>
<keyword evidence="6 10" id="KW-1133">Transmembrane helix</keyword>
<dbReference type="InterPro" id="IPR050222">
    <property type="entry name" value="MATE_MdtK"/>
</dbReference>
<dbReference type="CDD" id="cd13131">
    <property type="entry name" value="MATE_NorM_like"/>
    <property type="match status" value="1"/>
</dbReference>
<feature type="transmembrane region" description="Helical" evidence="10">
    <location>
        <begin position="173"/>
        <end position="192"/>
    </location>
</feature>
<name>A0A285QB80_9SPHN</name>
<keyword evidence="8 10" id="KW-0472">Membrane</keyword>
<keyword evidence="4" id="KW-1003">Cell membrane</keyword>
<dbReference type="NCBIfam" id="TIGR00797">
    <property type="entry name" value="matE"/>
    <property type="match status" value="1"/>
</dbReference>
<accession>A0A285QB80</accession>
<dbReference type="PANTHER" id="PTHR43298">
    <property type="entry name" value="MULTIDRUG RESISTANCE PROTEIN NORM-RELATED"/>
    <property type="match status" value="1"/>
</dbReference>
<evidence type="ECO:0000256" key="7">
    <source>
        <dbReference type="ARBA" id="ARBA00023065"/>
    </source>
</evidence>
<dbReference type="InterPro" id="IPR002528">
    <property type="entry name" value="MATE_fam"/>
</dbReference>
<keyword evidence="7" id="KW-0406">Ion transport</keyword>
<evidence type="ECO:0000313" key="12">
    <source>
        <dbReference type="Proteomes" id="UP000219494"/>
    </source>
</evidence>
<gene>
    <name evidence="11" type="ORF">SAMN06297144_0188</name>
</gene>
<feature type="transmembrane region" description="Helical" evidence="10">
    <location>
        <begin position="204"/>
        <end position="227"/>
    </location>
</feature>
<evidence type="ECO:0000256" key="8">
    <source>
        <dbReference type="ARBA" id="ARBA00023136"/>
    </source>
</evidence>
<dbReference type="GO" id="GO:0006811">
    <property type="term" value="P:monoatomic ion transport"/>
    <property type="evidence" value="ECO:0007669"/>
    <property type="project" value="UniProtKB-KW"/>
</dbReference>
<feature type="transmembrane region" description="Helical" evidence="10">
    <location>
        <begin position="257"/>
        <end position="280"/>
    </location>
</feature>
<feature type="transmembrane region" description="Helical" evidence="10">
    <location>
        <begin position="105"/>
        <end position="123"/>
    </location>
</feature>
<dbReference type="EMBL" id="OBMI01000001">
    <property type="protein sequence ID" value="SOB78734.1"/>
    <property type="molecule type" value="Genomic_DNA"/>
</dbReference>
<proteinExistence type="predicted"/>
<evidence type="ECO:0000256" key="3">
    <source>
        <dbReference type="ARBA" id="ARBA00022449"/>
    </source>
</evidence>
<reference evidence="11 12" key="1">
    <citation type="submission" date="2017-07" db="EMBL/GenBank/DDBJ databases">
        <authorList>
            <person name="Sun Z.S."/>
            <person name="Albrecht U."/>
            <person name="Echele G."/>
            <person name="Lee C.C."/>
        </authorList>
    </citation>
    <scope>NUCLEOTIDE SEQUENCE [LARGE SCALE GENOMIC DNA]</scope>
    <source>
        <strain evidence="11 12">CGMCC 1.12672</strain>
    </source>
</reference>
<organism evidence="11 12">
    <name type="scientific">Sphingomonas guangdongensis</name>
    <dbReference type="NCBI Taxonomy" id="1141890"/>
    <lineage>
        <taxon>Bacteria</taxon>
        <taxon>Pseudomonadati</taxon>
        <taxon>Pseudomonadota</taxon>
        <taxon>Alphaproteobacteria</taxon>
        <taxon>Sphingomonadales</taxon>
        <taxon>Sphingomonadaceae</taxon>
        <taxon>Sphingomonas</taxon>
    </lineage>
</organism>
<dbReference type="GO" id="GO:0042910">
    <property type="term" value="F:xenobiotic transmembrane transporter activity"/>
    <property type="evidence" value="ECO:0007669"/>
    <property type="project" value="InterPro"/>
</dbReference>
<feature type="transmembrane region" description="Helical" evidence="10">
    <location>
        <begin position="23"/>
        <end position="50"/>
    </location>
</feature>
<evidence type="ECO:0000256" key="4">
    <source>
        <dbReference type="ARBA" id="ARBA00022475"/>
    </source>
</evidence>
<feature type="transmembrane region" description="Helical" evidence="10">
    <location>
        <begin position="327"/>
        <end position="348"/>
    </location>
</feature>
<dbReference type="Pfam" id="PF01554">
    <property type="entry name" value="MatE"/>
    <property type="match status" value="2"/>
</dbReference>
<comment type="subcellular location">
    <subcellularLocation>
        <location evidence="1">Cell inner membrane</location>
        <topology evidence="1">Multi-pass membrane protein</topology>
    </subcellularLocation>
</comment>